<accession>A0AAN5BUI2</accession>
<dbReference type="PANTHER" id="PTHR14009">
    <property type="entry name" value="LEUCINE ZIPPER-EF-HAND CONTAINING TRANSMEMBRANE PROTEIN"/>
    <property type="match status" value="1"/>
</dbReference>
<evidence type="ECO:0000256" key="5">
    <source>
        <dbReference type="ARBA" id="ARBA00023128"/>
    </source>
</evidence>
<organism evidence="10 11">
    <name type="scientific">Aspergillus oryzae</name>
    <name type="common">Yellow koji mold</name>
    <dbReference type="NCBI Taxonomy" id="5062"/>
    <lineage>
        <taxon>Eukaryota</taxon>
        <taxon>Fungi</taxon>
        <taxon>Dikarya</taxon>
        <taxon>Ascomycota</taxon>
        <taxon>Pezizomycotina</taxon>
        <taxon>Eurotiomycetes</taxon>
        <taxon>Eurotiomycetidae</taxon>
        <taxon>Eurotiales</taxon>
        <taxon>Aspergillaceae</taxon>
        <taxon>Aspergillus</taxon>
        <taxon>Aspergillus subgen. Circumdati</taxon>
    </lineage>
</organism>
<keyword evidence="4" id="KW-1133">Transmembrane helix</keyword>
<evidence type="ECO:0000256" key="2">
    <source>
        <dbReference type="ARBA" id="ARBA00022692"/>
    </source>
</evidence>
<evidence type="ECO:0000256" key="4">
    <source>
        <dbReference type="ARBA" id="ARBA00022989"/>
    </source>
</evidence>
<evidence type="ECO:0000313" key="11">
    <source>
        <dbReference type="Proteomes" id="UP001165205"/>
    </source>
</evidence>
<evidence type="ECO:0000256" key="6">
    <source>
        <dbReference type="ARBA" id="ARBA00023136"/>
    </source>
</evidence>
<evidence type="ECO:0000256" key="1">
    <source>
        <dbReference type="ARBA" id="ARBA00004434"/>
    </source>
</evidence>
<name>A0AAN5BUI2_ASPOZ</name>
<feature type="region of interest" description="Disordered" evidence="8">
    <location>
        <begin position="168"/>
        <end position="187"/>
    </location>
</feature>
<dbReference type="Proteomes" id="UP001165205">
    <property type="component" value="Unassembled WGS sequence"/>
</dbReference>
<keyword evidence="2" id="KW-0812">Transmembrane</keyword>
<feature type="region of interest" description="Disordered" evidence="8">
    <location>
        <begin position="63"/>
        <end position="118"/>
    </location>
</feature>
<proteinExistence type="predicted"/>
<comment type="subcellular location">
    <subcellularLocation>
        <location evidence="1">Mitochondrion inner membrane</location>
        <topology evidence="1">Single-pass membrane protein</topology>
    </subcellularLocation>
</comment>
<sequence>MSRLHRMPKGMKHGSVRDQNSKMSSSLGAHKALVARSYPLFSTPFSPLPQHQFRRRDIYLTSRGHASSSKTHTRPSSSAQPATSRVPSTSSTATTSPANDVNPPPSTRPADLNLPDPVSRSAATADKLKRYIAMGRAYLSFYKTGLKNVYHNYRASLPIRRSLGLPAYLPTSPPPAPPSSNSQSNKSTAFRKAIESVKLSRSSFQLVRRAAYDVRRMIPFTLILIVCGEMTPLAVLALGNAVTPFTCRVPQQLEKDRAQRVARKRAALVAQQAATSGSVTPPAAGSDLELDILVKMYTNLEWIESASAEEILRACAVLNLVKTHTRSSVLLSLYRARLQRYAEYLSLDDQLIRRCGGVRAMEGAEVRTAVEERGGVGVTEGKGGWDAERDERRWLEKWLERR</sequence>
<feature type="region of interest" description="Disordered" evidence="8">
    <location>
        <begin position="1"/>
        <end position="25"/>
    </location>
</feature>
<keyword evidence="3" id="KW-0999">Mitochondrion inner membrane</keyword>
<comment type="caution">
    <text evidence="10">The sequence shown here is derived from an EMBL/GenBank/DDBJ whole genome shotgun (WGS) entry which is preliminary data.</text>
</comment>
<dbReference type="GO" id="GO:0043022">
    <property type="term" value="F:ribosome binding"/>
    <property type="evidence" value="ECO:0007669"/>
    <property type="project" value="InterPro"/>
</dbReference>
<evidence type="ECO:0000256" key="8">
    <source>
        <dbReference type="SAM" id="MobiDB-lite"/>
    </source>
</evidence>
<protein>
    <submittedName>
        <fullName evidence="10">Unnamed protein product</fullName>
    </submittedName>
</protein>
<dbReference type="InterPro" id="IPR033122">
    <property type="entry name" value="LETM1-like_RBD"/>
</dbReference>
<evidence type="ECO:0000256" key="3">
    <source>
        <dbReference type="ARBA" id="ARBA00022792"/>
    </source>
</evidence>
<feature type="compositionally biased region" description="Low complexity" evidence="8">
    <location>
        <begin position="67"/>
        <end position="98"/>
    </location>
</feature>
<evidence type="ECO:0000259" key="9">
    <source>
        <dbReference type="PROSITE" id="PS51758"/>
    </source>
</evidence>
<feature type="domain" description="Letm1 RBD" evidence="9">
    <location>
        <begin position="234"/>
        <end position="402"/>
    </location>
</feature>
<dbReference type="PANTHER" id="PTHR14009:SF6">
    <property type="entry name" value="LETM1 RBD DOMAIN-CONTAINING PROTEIN"/>
    <property type="match status" value="1"/>
</dbReference>
<evidence type="ECO:0000256" key="7">
    <source>
        <dbReference type="PROSITE-ProRule" id="PRU01094"/>
    </source>
</evidence>
<keyword evidence="6" id="KW-0472">Membrane</keyword>
<gene>
    <name evidence="10" type="ORF">Aory04_000894500</name>
</gene>
<dbReference type="EMBL" id="BSYA01000117">
    <property type="protein sequence ID" value="GMG33415.1"/>
    <property type="molecule type" value="Genomic_DNA"/>
</dbReference>
<feature type="compositionally biased region" description="Basic residues" evidence="8">
    <location>
        <begin position="1"/>
        <end position="14"/>
    </location>
</feature>
<dbReference type="AlphaFoldDB" id="A0AAN5BUI2"/>
<reference evidence="10" key="1">
    <citation type="submission" date="2023-04" db="EMBL/GenBank/DDBJ databases">
        <title>Aspergillus oryzae NBRC 4228.</title>
        <authorList>
            <person name="Ichikawa N."/>
            <person name="Sato H."/>
            <person name="Tonouchi N."/>
        </authorList>
    </citation>
    <scope>NUCLEOTIDE SEQUENCE</scope>
    <source>
        <strain evidence="10">NBRC 4228</strain>
    </source>
</reference>
<keyword evidence="5 7" id="KW-0496">Mitochondrion</keyword>
<dbReference type="GO" id="GO:0030003">
    <property type="term" value="P:intracellular monoatomic cation homeostasis"/>
    <property type="evidence" value="ECO:0007669"/>
    <property type="project" value="TreeGrafter"/>
</dbReference>
<dbReference type="PROSITE" id="PS51758">
    <property type="entry name" value="LETM1_RBD"/>
    <property type="match status" value="1"/>
</dbReference>
<dbReference type="InterPro" id="IPR044202">
    <property type="entry name" value="LETM1/MDM38-like"/>
</dbReference>
<evidence type="ECO:0000313" key="10">
    <source>
        <dbReference type="EMBL" id="GMG33415.1"/>
    </source>
</evidence>
<dbReference type="GO" id="GO:0005743">
    <property type="term" value="C:mitochondrial inner membrane"/>
    <property type="evidence" value="ECO:0007669"/>
    <property type="project" value="UniProtKB-SubCell"/>
</dbReference>